<sequence length="63" mass="7410">MLLWRHSFLLGHTIVNLRGEMSKQRERYVLNLDQNIQKGINRVKSQFFEAASDGKLTFKTCLK</sequence>
<dbReference type="AlphaFoldDB" id="E0XVE0"/>
<dbReference type="EMBL" id="GU474888">
    <property type="protein sequence ID" value="ADI18381.1"/>
    <property type="molecule type" value="Genomic_DNA"/>
</dbReference>
<proteinExistence type="predicted"/>
<organism evidence="1">
    <name type="scientific">uncultured delta proteobacterium HF4000_08N17</name>
    <dbReference type="NCBI Taxonomy" id="710836"/>
    <lineage>
        <taxon>Bacteria</taxon>
        <taxon>Deltaproteobacteria</taxon>
        <taxon>environmental samples</taxon>
    </lineage>
</organism>
<protein>
    <submittedName>
        <fullName evidence="1">Uncharacterized protein</fullName>
    </submittedName>
</protein>
<accession>E0XVE0</accession>
<name>E0XVE0_9DELT</name>
<evidence type="ECO:0000313" key="1">
    <source>
        <dbReference type="EMBL" id="ADI18381.1"/>
    </source>
</evidence>
<reference evidence="1" key="1">
    <citation type="journal article" date="2011" name="Environ. Microbiol.">
        <title>Time-series analyses of Monterey Bay coastal microbial picoplankton using a 'genome proxy' microarray.</title>
        <authorList>
            <person name="Rich V.I."/>
            <person name="Pham V.D."/>
            <person name="Eppley J."/>
            <person name="Shi Y."/>
            <person name="DeLong E.F."/>
        </authorList>
    </citation>
    <scope>NUCLEOTIDE SEQUENCE</scope>
</reference>